<protein>
    <submittedName>
        <fullName evidence="2">Uncharacterized protein</fullName>
    </submittedName>
</protein>
<proteinExistence type="predicted"/>
<name>A0A381ZV41_9ZZZZ</name>
<gene>
    <name evidence="2" type="ORF">METZ01_LOCUS146009</name>
</gene>
<feature type="region of interest" description="Disordered" evidence="1">
    <location>
        <begin position="1"/>
        <end position="28"/>
    </location>
</feature>
<sequence>MAQEKENNNTTLQEGDVFFADFDFDEPG</sequence>
<reference evidence="2" key="1">
    <citation type="submission" date="2018-05" db="EMBL/GenBank/DDBJ databases">
        <authorList>
            <person name="Lanie J.A."/>
            <person name="Ng W.-L."/>
            <person name="Kazmierczak K.M."/>
            <person name="Andrzejewski T.M."/>
            <person name="Davidsen T.M."/>
            <person name="Wayne K.J."/>
            <person name="Tettelin H."/>
            <person name="Glass J.I."/>
            <person name="Rusch D."/>
            <person name="Podicherti R."/>
            <person name="Tsui H.-C.T."/>
            <person name="Winkler M.E."/>
        </authorList>
    </citation>
    <scope>NUCLEOTIDE SEQUENCE</scope>
</reference>
<evidence type="ECO:0000313" key="2">
    <source>
        <dbReference type="EMBL" id="SVA93155.1"/>
    </source>
</evidence>
<accession>A0A381ZV41</accession>
<organism evidence="2">
    <name type="scientific">marine metagenome</name>
    <dbReference type="NCBI Taxonomy" id="408172"/>
    <lineage>
        <taxon>unclassified sequences</taxon>
        <taxon>metagenomes</taxon>
        <taxon>ecological metagenomes</taxon>
    </lineage>
</organism>
<dbReference type="EMBL" id="UINC01022795">
    <property type="protein sequence ID" value="SVA93155.1"/>
    <property type="molecule type" value="Genomic_DNA"/>
</dbReference>
<evidence type="ECO:0000256" key="1">
    <source>
        <dbReference type="SAM" id="MobiDB-lite"/>
    </source>
</evidence>
<feature type="non-terminal residue" evidence="2">
    <location>
        <position position="28"/>
    </location>
</feature>
<dbReference type="AlphaFoldDB" id="A0A381ZV41"/>